<sequence>MEREKQIIITCIVCPMGCEIKLKVKEGKIEGMSGNKCPRGIEYAKREYYNPQRVLTTTVRLKGGKLPVVPVRTDRPIPKKMLKKCMRYLAKIEVRAPVRSGQVIVSNILNTGA</sequence>
<dbReference type="Gene3D" id="3.10.530.10">
    <property type="entry name" value="CPE0013-like"/>
    <property type="match status" value="1"/>
</dbReference>
<evidence type="ECO:0000313" key="1">
    <source>
        <dbReference type="EMBL" id="HHF98730.1"/>
    </source>
</evidence>
<protein>
    <submittedName>
        <fullName evidence="1">DUF1667 domain-containing protein</fullName>
    </submittedName>
</protein>
<dbReference type="SUPFAM" id="SSF53706">
    <property type="entry name" value="Formate dehydrogenase/DMSO reductase, domains 1-3"/>
    <property type="match status" value="1"/>
</dbReference>
<dbReference type="Pfam" id="PF07892">
    <property type="entry name" value="DUF1667"/>
    <property type="match status" value="1"/>
</dbReference>
<reference evidence="1" key="1">
    <citation type="journal article" date="2020" name="mSystems">
        <title>Genome- and Community-Level Interaction Insights into Carbon Utilization and Element Cycling Functions of Hydrothermarchaeota in Hydrothermal Sediment.</title>
        <authorList>
            <person name="Zhou Z."/>
            <person name="Liu Y."/>
            <person name="Xu W."/>
            <person name="Pan J."/>
            <person name="Luo Z.H."/>
            <person name="Li M."/>
        </authorList>
    </citation>
    <scope>NUCLEOTIDE SEQUENCE [LARGE SCALE GENOMIC DNA]</scope>
    <source>
        <strain evidence="1">HyVt-92</strain>
    </source>
</reference>
<dbReference type="InterPro" id="IPR036593">
    <property type="entry name" value="CPE0013-like_sf"/>
</dbReference>
<proteinExistence type="predicted"/>
<gene>
    <name evidence="1" type="ORF">ENL39_04505</name>
</gene>
<dbReference type="PANTHER" id="PTHR39450:SF1">
    <property type="entry name" value="DUF1667 DOMAIN-CONTAINING PROTEIN"/>
    <property type="match status" value="1"/>
</dbReference>
<organism evidence="1">
    <name type="scientific">Aerophobetes bacterium</name>
    <dbReference type="NCBI Taxonomy" id="2030807"/>
    <lineage>
        <taxon>Bacteria</taxon>
        <taxon>Candidatus Aerophobota</taxon>
    </lineage>
</organism>
<dbReference type="InterPro" id="IPR012460">
    <property type="entry name" value="DUF1667"/>
</dbReference>
<comment type="caution">
    <text evidence="1">The sequence shown here is derived from an EMBL/GenBank/DDBJ whole genome shotgun (WGS) entry which is preliminary data.</text>
</comment>
<dbReference type="Proteomes" id="UP000886070">
    <property type="component" value="Unassembled WGS sequence"/>
</dbReference>
<dbReference type="AlphaFoldDB" id="A0A7V5LZM1"/>
<accession>A0A7V5LZM1</accession>
<name>A0A7V5LZM1_UNCAE</name>
<dbReference type="EMBL" id="DRTT01000126">
    <property type="protein sequence ID" value="HHF98730.1"/>
    <property type="molecule type" value="Genomic_DNA"/>
</dbReference>
<feature type="non-terminal residue" evidence="1">
    <location>
        <position position="113"/>
    </location>
</feature>
<dbReference type="PANTHER" id="PTHR39450">
    <property type="entry name" value="MOLYBDOPTERIN OXIDOREDUCTASE, 4FE-4S CLUSTER-BINDING SUBUNIT"/>
    <property type="match status" value="1"/>
</dbReference>
<dbReference type="SUPFAM" id="SSF160148">
    <property type="entry name" value="CPE0013-like"/>
    <property type="match status" value="1"/>
</dbReference>